<dbReference type="GO" id="GO:0015918">
    <property type="term" value="P:sterol transport"/>
    <property type="evidence" value="ECO:0007669"/>
    <property type="project" value="InterPro"/>
</dbReference>
<name>A0AAN7PUX9_9COLE</name>
<dbReference type="EMBL" id="JARPUR010000004">
    <property type="protein sequence ID" value="KAK4876502.1"/>
    <property type="molecule type" value="Genomic_DNA"/>
</dbReference>
<dbReference type="Gene3D" id="2.60.40.770">
    <property type="match status" value="1"/>
</dbReference>
<dbReference type="Pfam" id="PF02221">
    <property type="entry name" value="E1_DerP2_DerF2"/>
    <property type="match status" value="1"/>
</dbReference>
<dbReference type="InterPro" id="IPR003172">
    <property type="entry name" value="ML_dom"/>
</dbReference>
<protein>
    <recommendedName>
        <fullName evidence="5">MD-2-related lipid-recognition domain-containing protein</fullName>
    </recommendedName>
</protein>
<keyword evidence="4" id="KW-0732">Signal</keyword>
<accession>A0AAN7PUX9</accession>
<dbReference type="FunFam" id="2.60.40.770:FF:000001">
    <property type="entry name" value="NPC intracellular cholesterol transporter 2"/>
    <property type="match status" value="1"/>
</dbReference>
<reference evidence="7" key="1">
    <citation type="submission" date="2023-01" db="EMBL/GenBank/DDBJ databases">
        <title>Key to firefly adult light organ development and bioluminescence: homeobox transcription factors regulate luciferase expression and transportation to peroxisome.</title>
        <authorList>
            <person name="Fu X."/>
        </authorList>
    </citation>
    <scope>NUCLEOTIDE SEQUENCE [LARGE SCALE GENOMIC DNA]</scope>
</reference>
<dbReference type="SUPFAM" id="SSF81296">
    <property type="entry name" value="E set domains"/>
    <property type="match status" value="1"/>
</dbReference>
<dbReference type="GO" id="GO:0005576">
    <property type="term" value="C:extracellular region"/>
    <property type="evidence" value="ECO:0007669"/>
    <property type="project" value="UniProtKB-SubCell"/>
</dbReference>
<sequence>MIKYIFLCITFFVSNSYCQLPIKQCANGENKPTYLDVVNCKEMPCTVVTGTTAVMYMNFTAPELIDTLQAKILANVGGLNVPYPLPQPDACKALSNTHCPLEVNEPAQYKLEMPILSIFPEIGVTLSLYLEANGVKDNKVVCCIIDIQVVKP</sequence>
<dbReference type="Proteomes" id="UP001353858">
    <property type="component" value="Unassembled WGS sequence"/>
</dbReference>
<organism evidence="6 7">
    <name type="scientific">Aquatica leii</name>
    <dbReference type="NCBI Taxonomy" id="1421715"/>
    <lineage>
        <taxon>Eukaryota</taxon>
        <taxon>Metazoa</taxon>
        <taxon>Ecdysozoa</taxon>
        <taxon>Arthropoda</taxon>
        <taxon>Hexapoda</taxon>
        <taxon>Insecta</taxon>
        <taxon>Pterygota</taxon>
        <taxon>Neoptera</taxon>
        <taxon>Endopterygota</taxon>
        <taxon>Coleoptera</taxon>
        <taxon>Polyphaga</taxon>
        <taxon>Elateriformia</taxon>
        <taxon>Elateroidea</taxon>
        <taxon>Lampyridae</taxon>
        <taxon>Luciolinae</taxon>
        <taxon>Aquatica</taxon>
    </lineage>
</organism>
<feature type="chain" id="PRO_5042981328" description="MD-2-related lipid-recognition domain-containing protein" evidence="4">
    <location>
        <begin position="19"/>
        <end position="152"/>
    </location>
</feature>
<comment type="subcellular location">
    <subcellularLocation>
        <location evidence="1">Secreted</location>
    </subcellularLocation>
</comment>
<evidence type="ECO:0000313" key="7">
    <source>
        <dbReference type="Proteomes" id="UP001353858"/>
    </source>
</evidence>
<evidence type="ECO:0000259" key="5">
    <source>
        <dbReference type="SMART" id="SM00737"/>
    </source>
</evidence>
<evidence type="ECO:0000256" key="2">
    <source>
        <dbReference type="ARBA" id="ARBA00006370"/>
    </source>
</evidence>
<dbReference type="InterPro" id="IPR014756">
    <property type="entry name" value="Ig_E-set"/>
</dbReference>
<dbReference type="PANTHER" id="PTHR11306:SF36">
    <property type="entry name" value="NIEMANN-PICK TYPE C-2C-RELATED"/>
    <property type="match status" value="1"/>
</dbReference>
<evidence type="ECO:0000256" key="1">
    <source>
        <dbReference type="ARBA" id="ARBA00004613"/>
    </source>
</evidence>
<dbReference type="SMART" id="SM00737">
    <property type="entry name" value="ML"/>
    <property type="match status" value="1"/>
</dbReference>
<keyword evidence="7" id="KW-1185">Reference proteome</keyword>
<feature type="domain" description="MD-2-related lipid-recognition" evidence="5">
    <location>
        <begin position="22"/>
        <end position="147"/>
    </location>
</feature>
<proteinExistence type="inferred from homology"/>
<evidence type="ECO:0000256" key="4">
    <source>
        <dbReference type="SAM" id="SignalP"/>
    </source>
</evidence>
<dbReference type="GO" id="GO:0032934">
    <property type="term" value="F:sterol binding"/>
    <property type="evidence" value="ECO:0007669"/>
    <property type="project" value="InterPro"/>
</dbReference>
<gene>
    <name evidence="6" type="ORF">RN001_009008</name>
</gene>
<evidence type="ECO:0000313" key="6">
    <source>
        <dbReference type="EMBL" id="KAK4876502.1"/>
    </source>
</evidence>
<dbReference type="AlphaFoldDB" id="A0AAN7PUX9"/>
<feature type="signal peptide" evidence="4">
    <location>
        <begin position="1"/>
        <end position="18"/>
    </location>
</feature>
<evidence type="ECO:0000256" key="3">
    <source>
        <dbReference type="ARBA" id="ARBA00022525"/>
    </source>
</evidence>
<dbReference type="PANTHER" id="PTHR11306">
    <property type="entry name" value="NIEMANN PICK TYPE C2 PROTEIN NPC2-RELATED"/>
    <property type="match status" value="1"/>
</dbReference>
<keyword evidence="3" id="KW-0964">Secreted</keyword>
<comment type="caution">
    <text evidence="6">The sequence shown here is derived from an EMBL/GenBank/DDBJ whole genome shotgun (WGS) entry which is preliminary data.</text>
</comment>
<comment type="similarity">
    <text evidence="2">Belongs to the NPC2 family.</text>
</comment>
<dbReference type="InterPro" id="IPR039670">
    <property type="entry name" value="NPC2-like"/>
</dbReference>